<protein>
    <submittedName>
        <fullName evidence="2">Uncharacterized protein</fullName>
    </submittedName>
</protein>
<keyword evidence="1" id="KW-0732">Signal</keyword>
<dbReference type="RefSeq" id="WP_345840361.1">
    <property type="nucleotide sequence ID" value="NZ_JBDIME010000001.1"/>
</dbReference>
<gene>
    <name evidence="2" type="ORF">ABC974_00915</name>
</gene>
<proteinExistence type="predicted"/>
<accession>A0ABU9XX94</accession>
<organism evidence="2 3">
    <name type="scientific">Sphingomonas oligophenolica</name>
    <dbReference type="NCBI Taxonomy" id="301154"/>
    <lineage>
        <taxon>Bacteria</taxon>
        <taxon>Pseudomonadati</taxon>
        <taxon>Pseudomonadota</taxon>
        <taxon>Alphaproteobacteria</taxon>
        <taxon>Sphingomonadales</taxon>
        <taxon>Sphingomonadaceae</taxon>
        <taxon>Sphingomonas</taxon>
    </lineage>
</organism>
<evidence type="ECO:0000313" key="2">
    <source>
        <dbReference type="EMBL" id="MEN2788176.1"/>
    </source>
</evidence>
<evidence type="ECO:0000313" key="3">
    <source>
        <dbReference type="Proteomes" id="UP001419910"/>
    </source>
</evidence>
<reference evidence="2 3" key="1">
    <citation type="submission" date="2024-05" db="EMBL/GenBank/DDBJ databases">
        <authorList>
            <person name="Liu Q."/>
            <person name="Xin Y.-H."/>
        </authorList>
    </citation>
    <scope>NUCLEOTIDE SEQUENCE [LARGE SCALE GENOMIC DNA]</scope>
    <source>
        <strain evidence="2 3">CGMCC 1.10181</strain>
    </source>
</reference>
<comment type="caution">
    <text evidence="2">The sequence shown here is derived from an EMBL/GenBank/DDBJ whole genome shotgun (WGS) entry which is preliminary data.</text>
</comment>
<dbReference type="Proteomes" id="UP001419910">
    <property type="component" value="Unassembled WGS sequence"/>
</dbReference>
<sequence length="144" mass="14460">MKALAILSMLVTTAQAAPPPLDGLPLGALPKQALPAKGCAAFLWSATGTRTLVAMVTADPAMLRLSLGGTITDLPRTAQHGDAGFGFSNSTDFGSGDVTATIDMTVAARGDIKDGASVPGGTLRLDRKGQDGVVLPVVGLIGCT</sequence>
<name>A0ABU9XX94_9SPHN</name>
<feature type="chain" id="PRO_5045334486" evidence="1">
    <location>
        <begin position="17"/>
        <end position="144"/>
    </location>
</feature>
<keyword evidence="3" id="KW-1185">Reference proteome</keyword>
<dbReference type="EMBL" id="JBDIME010000001">
    <property type="protein sequence ID" value="MEN2788176.1"/>
    <property type="molecule type" value="Genomic_DNA"/>
</dbReference>
<evidence type="ECO:0000256" key="1">
    <source>
        <dbReference type="SAM" id="SignalP"/>
    </source>
</evidence>
<feature type="signal peptide" evidence="1">
    <location>
        <begin position="1"/>
        <end position="16"/>
    </location>
</feature>